<organism evidence="10 11">
    <name type="scientific">Bos mutus grunniens</name>
    <name type="common">Wild yak</name>
    <name type="synonym">Bos grunniens</name>
    <dbReference type="NCBI Taxonomy" id="30521"/>
    <lineage>
        <taxon>Eukaryota</taxon>
        <taxon>Metazoa</taxon>
        <taxon>Chordata</taxon>
        <taxon>Craniata</taxon>
        <taxon>Vertebrata</taxon>
        <taxon>Euteleostomi</taxon>
        <taxon>Mammalia</taxon>
        <taxon>Eutheria</taxon>
        <taxon>Laurasiatheria</taxon>
        <taxon>Artiodactyla</taxon>
        <taxon>Ruminantia</taxon>
        <taxon>Pecora</taxon>
        <taxon>Bovidae</taxon>
        <taxon>Bovinae</taxon>
        <taxon>Bos</taxon>
    </lineage>
</organism>
<keyword evidence="5" id="KW-0694">RNA-binding</keyword>
<dbReference type="InterPro" id="IPR035979">
    <property type="entry name" value="RBD_domain_sf"/>
</dbReference>
<keyword evidence="6" id="KW-0866">Nonsense-mediated mRNA decay</keyword>
<keyword evidence="7" id="KW-0539">Nucleus</keyword>
<gene>
    <name evidence="10" type="primary">UPF3B</name>
</gene>
<dbReference type="InterPro" id="IPR012677">
    <property type="entry name" value="Nucleotide-bd_a/b_plait_sf"/>
</dbReference>
<sequence>MKEEKEHRPKEKRVTLLTPPGATGSGGGASGDSTKGEDKQDRNKEKKEALSKVVIRRLPPTLTKEQLQEHLQPMPEHDYFEFFSNDTSLYPHMYARAYINFKNQEDIILFRDRFDGYVFLDNKGQEYPAIVEFAPFQKAAKKKTKKRDTKVGTIDDDPEYRKFLESYAADNEKMTSTPETLLEEIEAKNRELIGKWAKGIKCYGFFIRRPVRLPLPSFASYVTIGKALTSLRLCSFYYKVQIIADSRDYKNPSIRWEIFSHLFACVLSHFSRVQLFATTWTIACQAPLSMGFSRQEYWSGLSCLPGDLPHPGIEPGSLTSLALAGGFFTSRATWEAPSDLFSATQMLV</sequence>
<dbReference type="SUPFAM" id="SSF54928">
    <property type="entry name" value="RNA-binding domain, RBD"/>
    <property type="match status" value="1"/>
</dbReference>
<dbReference type="FunFam" id="3.30.70.330:FF:000067">
    <property type="entry name" value="regulator of nonsense transcripts 3A isoform X2"/>
    <property type="match status" value="1"/>
</dbReference>
<evidence type="ECO:0000256" key="1">
    <source>
        <dbReference type="ARBA" id="ARBA00004123"/>
    </source>
</evidence>
<feature type="compositionally biased region" description="Basic and acidic residues" evidence="8">
    <location>
        <begin position="34"/>
        <end position="50"/>
    </location>
</feature>
<dbReference type="PANTHER" id="PTHR13112:SF1">
    <property type="entry name" value="REGULATOR OF NONSENSE TRANSCRIPTS 3B"/>
    <property type="match status" value="1"/>
</dbReference>
<dbReference type="InterPro" id="IPR034979">
    <property type="entry name" value="UPF3B_RRM-like"/>
</dbReference>
<feature type="compositionally biased region" description="Basic and acidic residues" evidence="8">
    <location>
        <begin position="1"/>
        <end position="14"/>
    </location>
</feature>
<dbReference type="GO" id="GO:0003729">
    <property type="term" value="F:mRNA binding"/>
    <property type="evidence" value="ECO:0007669"/>
    <property type="project" value="TreeGrafter"/>
</dbReference>
<accession>A0A8C0AG90</accession>
<reference evidence="10" key="2">
    <citation type="submission" date="2025-08" db="UniProtKB">
        <authorList>
            <consortium name="Ensembl"/>
        </authorList>
    </citation>
    <scope>IDENTIFICATION</scope>
</reference>
<evidence type="ECO:0000256" key="6">
    <source>
        <dbReference type="ARBA" id="ARBA00023161"/>
    </source>
</evidence>
<evidence type="ECO:0000256" key="2">
    <source>
        <dbReference type="ARBA" id="ARBA00004496"/>
    </source>
</evidence>
<keyword evidence="11" id="KW-1185">Reference proteome</keyword>
<reference evidence="10" key="1">
    <citation type="submission" date="2019-05" db="EMBL/GenBank/DDBJ databases">
        <authorList>
            <person name="Zhang S."/>
            <person name="Liu J."/>
        </authorList>
    </citation>
    <scope>NUCLEOTIDE SEQUENCE [LARGE SCALE GENOMIC DNA]</scope>
</reference>
<evidence type="ECO:0000313" key="10">
    <source>
        <dbReference type="Ensembl" id="ENSBGRP00000031664.1"/>
    </source>
</evidence>
<dbReference type="CDD" id="cd12728">
    <property type="entry name" value="RRM_like_Smg4_UPF3B"/>
    <property type="match status" value="1"/>
</dbReference>
<feature type="domain" description="UPF3" evidence="9">
    <location>
        <begin position="51"/>
        <end position="189"/>
    </location>
</feature>
<evidence type="ECO:0000256" key="4">
    <source>
        <dbReference type="ARBA" id="ARBA00022490"/>
    </source>
</evidence>
<dbReference type="GeneTree" id="ENSGT00390000017146"/>
<name>A0A8C0AG90_BOSMU</name>
<evidence type="ECO:0000256" key="8">
    <source>
        <dbReference type="SAM" id="MobiDB-lite"/>
    </source>
</evidence>
<comment type="similarity">
    <text evidence="3">Belongs to the RENT3 family.</text>
</comment>
<feature type="region of interest" description="Disordered" evidence="8">
    <location>
        <begin position="1"/>
        <end position="52"/>
    </location>
</feature>
<comment type="subcellular location">
    <subcellularLocation>
        <location evidence="2">Cytoplasm</location>
    </subcellularLocation>
    <subcellularLocation>
        <location evidence="1">Nucleus</location>
    </subcellularLocation>
</comment>
<dbReference type="Proteomes" id="UP000694520">
    <property type="component" value="Chromosome X"/>
</dbReference>
<proteinExistence type="inferred from homology"/>
<evidence type="ECO:0000313" key="11">
    <source>
        <dbReference type="Proteomes" id="UP000694520"/>
    </source>
</evidence>
<dbReference type="GO" id="GO:0035145">
    <property type="term" value="C:exon-exon junction complex"/>
    <property type="evidence" value="ECO:0007669"/>
    <property type="project" value="UniProtKB-ARBA"/>
</dbReference>
<dbReference type="AlphaFoldDB" id="A0A8C0AG90"/>
<reference evidence="10" key="3">
    <citation type="submission" date="2025-09" db="UniProtKB">
        <authorList>
            <consortium name="Ensembl"/>
        </authorList>
    </citation>
    <scope>IDENTIFICATION</scope>
</reference>
<evidence type="ECO:0000256" key="7">
    <source>
        <dbReference type="ARBA" id="ARBA00023242"/>
    </source>
</evidence>
<protein>
    <submittedName>
        <fullName evidence="10">UPF3B regulator of nonsense mediated mRNA decay</fullName>
    </submittedName>
</protein>
<dbReference type="Gene3D" id="3.30.70.330">
    <property type="match status" value="1"/>
</dbReference>
<dbReference type="GO" id="GO:0000184">
    <property type="term" value="P:nuclear-transcribed mRNA catabolic process, nonsense-mediated decay"/>
    <property type="evidence" value="ECO:0007669"/>
    <property type="project" value="UniProtKB-KW"/>
</dbReference>
<dbReference type="Pfam" id="PF03467">
    <property type="entry name" value="Smg4_UPF3"/>
    <property type="match status" value="1"/>
</dbReference>
<evidence type="ECO:0000256" key="3">
    <source>
        <dbReference type="ARBA" id="ARBA00005991"/>
    </source>
</evidence>
<keyword evidence="4" id="KW-0963">Cytoplasm</keyword>
<dbReference type="PANTHER" id="PTHR13112">
    <property type="entry name" value="UPF3 REGULATOR OF NONSENSE TRANSCRIPTS-LIKE PROTEIN"/>
    <property type="match status" value="1"/>
</dbReference>
<evidence type="ECO:0000259" key="9">
    <source>
        <dbReference type="Pfam" id="PF03467"/>
    </source>
</evidence>
<dbReference type="Ensembl" id="ENSBGRT00000036639.1">
    <property type="protein sequence ID" value="ENSBGRP00000031664.1"/>
    <property type="gene ID" value="ENSBGRG00000019641.1"/>
</dbReference>
<evidence type="ECO:0000256" key="5">
    <source>
        <dbReference type="ARBA" id="ARBA00022884"/>
    </source>
</evidence>
<dbReference type="GO" id="GO:0005737">
    <property type="term" value="C:cytoplasm"/>
    <property type="evidence" value="ECO:0007669"/>
    <property type="project" value="UniProtKB-SubCell"/>
</dbReference>
<dbReference type="GO" id="GO:0005730">
    <property type="term" value="C:nucleolus"/>
    <property type="evidence" value="ECO:0007669"/>
    <property type="project" value="TreeGrafter"/>
</dbReference>
<dbReference type="InterPro" id="IPR039722">
    <property type="entry name" value="Upf3"/>
</dbReference>
<dbReference type="InterPro" id="IPR005120">
    <property type="entry name" value="UPF3_dom"/>
</dbReference>
<dbReference type="GO" id="GO:0045727">
    <property type="term" value="P:positive regulation of translation"/>
    <property type="evidence" value="ECO:0007669"/>
    <property type="project" value="UniProtKB-ARBA"/>
</dbReference>